<dbReference type="PRINTS" id="PR00080">
    <property type="entry name" value="SDRFAMILY"/>
</dbReference>
<sequence>MPVLDRFRLDDKVAVVTGGTRGLGRGFATALGEAGAKVVVVGRDDALGDEVVADLEGRGVESIYVHADITVPSEVERVLERTLEKFGKVDILVNNAGTCVHAPALEVTAEDWKSVMTTNVDALWTCSRVFGQQLVEQGGGTIVNIGSISAMIVNRPQWQPGYNASKAAVHQLTKSLAAEWAPHNIRVNALAPGYVKTEMAPVDEPQYRRQWIEDAAMQRYATVEEIAPLVVFLASDAASFMTGSVLVADGGYTLF</sequence>
<dbReference type="GO" id="GO:0016616">
    <property type="term" value="F:oxidoreductase activity, acting on the CH-OH group of donors, NAD or NADP as acceptor"/>
    <property type="evidence" value="ECO:0007669"/>
    <property type="project" value="TreeGrafter"/>
</dbReference>
<dbReference type="InterPro" id="IPR057326">
    <property type="entry name" value="KR_dom"/>
</dbReference>
<name>A0A1H2N7A3_9ACTN</name>
<comment type="similarity">
    <text evidence="1">Belongs to the short-chain dehydrogenases/reductases (SDR) family.</text>
</comment>
<dbReference type="PANTHER" id="PTHR42760:SF115">
    <property type="entry name" value="3-OXOACYL-[ACYL-CARRIER-PROTEIN] REDUCTASE FABG"/>
    <property type="match status" value="1"/>
</dbReference>
<gene>
    <name evidence="4" type="ORF">SAMN04488544_3469</name>
</gene>
<proteinExistence type="inferred from homology"/>
<feature type="domain" description="Ketoreductase" evidence="3">
    <location>
        <begin position="12"/>
        <end position="193"/>
    </location>
</feature>
<dbReference type="InterPro" id="IPR020904">
    <property type="entry name" value="Sc_DH/Rdtase_CS"/>
</dbReference>
<dbReference type="InterPro" id="IPR036291">
    <property type="entry name" value="NAD(P)-bd_dom_sf"/>
</dbReference>
<keyword evidence="5" id="KW-1185">Reference proteome</keyword>
<dbReference type="STRING" id="546874.SAMN04488544_3469"/>
<dbReference type="SMART" id="SM00822">
    <property type="entry name" value="PKS_KR"/>
    <property type="match status" value="1"/>
</dbReference>
<reference evidence="5" key="1">
    <citation type="submission" date="2016-10" db="EMBL/GenBank/DDBJ databases">
        <authorList>
            <person name="Varghese N."/>
            <person name="Submissions S."/>
        </authorList>
    </citation>
    <scope>NUCLEOTIDE SEQUENCE [LARGE SCALE GENOMIC DNA]</scope>
    <source>
        <strain evidence="5">DSM 21743</strain>
    </source>
</reference>
<protein>
    <submittedName>
        <fullName evidence="4">NAD(P)-dependent dehydrogenase, short-chain alcohol dehydrogenase family</fullName>
    </submittedName>
</protein>
<dbReference type="Proteomes" id="UP000198825">
    <property type="component" value="Chromosome I"/>
</dbReference>
<dbReference type="PROSITE" id="PS00061">
    <property type="entry name" value="ADH_SHORT"/>
    <property type="match status" value="1"/>
</dbReference>
<evidence type="ECO:0000256" key="2">
    <source>
        <dbReference type="ARBA" id="ARBA00023002"/>
    </source>
</evidence>
<dbReference type="EMBL" id="LT629799">
    <property type="protein sequence ID" value="SDV01379.1"/>
    <property type="molecule type" value="Genomic_DNA"/>
</dbReference>
<dbReference type="Gene3D" id="3.40.50.720">
    <property type="entry name" value="NAD(P)-binding Rossmann-like Domain"/>
    <property type="match status" value="1"/>
</dbReference>
<dbReference type="NCBIfam" id="NF005559">
    <property type="entry name" value="PRK07231.1"/>
    <property type="match status" value="1"/>
</dbReference>
<dbReference type="SUPFAM" id="SSF51735">
    <property type="entry name" value="NAD(P)-binding Rossmann-fold domains"/>
    <property type="match status" value="1"/>
</dbReference>
<keyword evidence="2" id="KW-0560">Oxidoreductase</keyword>
<dbReference type="AlphaFoldDB" id="A0A1H2N7A3"/>
<dbReference type="RefSeq" id="WP_091077208.1">
    <property type="nucleotide sequence ID" value="NZ_LT629799.1"/>
</dbReference>
<evidence type="ECO:0000259" key="3">
    <source>
        <dbReference type="SMART" id="SM00822"/>
    </source>
</evidence>
<dbReference type="PRINTS" id="PR00081">
    <property type="entry name" value="GDHRDH"/>
</dbReference>
<evidence type="ECO:0000256" key="1">
    <source>
        <dbReference type="ARBA" id="ARBA00006484"/>
    </source>
</evidence>
<dbReference type="Pfam" id="PF13561">
    <property type="entry name" value="adh_short_C2"/>
    <property type="match status" value="1"/>
</dbReference>
<dbReference type="OrthoDB" id="5290708at2"/>
<dbReference type="GO" id="GO:0005975">
    <property type="term" value="P:carbohydrate metabolic process"/>
    <property type="evidence" value="ECO:0007669"/>
    <property type="project" value="UniProtKB-ARBA"/>
</dbReference>
<dbReference type="InterPro" id="IPR002347">
    <property type="entry name" value="SDR_fam"/>
</dbReference>
<evidence type="ECO:0000313" key="4">
    <source>
        <dbReference type="EMBL" id="SDV01379.1"/>
    </source>
</evidence>
<dbReference type="FunFam" id="3.40.50.720:FF:000240">
    <property type="entry name" value="SDR family oxidoreductase"/>
    <property type="match status" value="1"/>
</dbReference>
<evidence type="ECO:0000313" key="5">
    <source>
        <dbReference type="Proteomes" id="UP000198825"/>
    </source>
</evidence>
<organism evidence="4 5">
    <name type="scientific">Microlunatus sagamiharensis</name>
    <dbReference type="NCBI Taxonomy" id="546874"/>
    <lineage>
        <taxon>Bacteria</taxon>
        <taxon>Bacillati</taxon>
        <taxon>Actinomycetota</taxon>
        <taxon>Actinomycetes</taxon>
        <taxon>Propionibacteriales</taxon>
        <taxon>Propionibacteriaceae</taxon>
        <taxon>Microlunatus</taxon>
    </lineage>
</organism>
<dbReference type="PANTHER" id="PTHR42760">
    <property type="entry name" value="SHORT-CHAIN DEHYDROGENASES/REDUCTASES FAMILY MEMBER"/>
    <property type="match status" value="1"/>
</dbReference>
<accession>A0A1H2N7A3</accession>